<dbReference type="RefSeq" id="WP_066245056.1">
    <property type="nucleotide sequence ID" value="NZ_LSGP01000025.1"/>
</dbReference>
<sequence>MNIFDYALKMELDGEAFYRNLAATVNDADLKTVLEALADDEQRHYKIIQLAQRQTFQYIESDPSLRKLENVFANQEFVGDKQAFIAKLKDEQIDVYRAALVKEQESVELYKKLKESSQQQAEIVICEKLLHEEKKHAEVIGNIIEMLNHVNDWVEAAEFNHQDAY</sequence>
<gene>
    <name evidence="2" type="ORF">AXX12_14410</name>
</gene>
<dbReference type="GO" id="GO:0046872">
    <property type="term" value="F:metal ion binding"/>
    <property type="evidence" value="ECO:0007669"/>
    <property type="project" value="InterPro"/>
</dbReference>
<dbReference type="Proteomes" id="UP000076268">
    <property type="component" value="Unassembled WGS sequence"/>
</dbReference>
<dbReference type="InterPro" id="IPR003251">
    <property type="entry name" value="Rr_diiron-bd_dom"/>
</dbReference>
<dbReference type="GO" id="GO:0016491">
    <property type="term" value="F:oxidoreductase activity"/>
    <property type="evidence" value="ECO:0007669"/>
    <property type="project" value="InterPro"/>
</dbReference>
<dbReference type="CDD" id="cd01045">
    <property type="entry name" value="Ferritin_like_AB"/>
    <property type="match status" value="1"/>
</dbReference>
<dbReference type="SUPFAM" id="SSF47240">
    <property type="entry name" value="Ferritin-like"/>
    <property type="match status" value="1"/>
</dbReference>
<comment type="caution">
    <text evidence="2">The sequence shown here is derived from an EMBL/GenBank/DDBJ whole genome shotgun (WGS) entry which is preliminary data.</text>
</comment>
<dbReference type="InterPro" id="IPR012347">
    <property type="entry name" value="Ferritin-like"/>
</dbReference>
<dbReference type="Gene3D" id="1.20.1260.10">
    <property type="match status" value="1"/>
</dbReference>
<dbReference type="OrthoDB" id="9792569at2"/>
<dbReference type="STRING" id="1794912.AXX12_14410"/>
<evidence type="ECO:0000313" key="2">
    <source>
        <dbReference type="EMBL" id="KYZ75343.1"/>
    </source>
</evidence>
<dbReference type="EMBL" id="LSGP01000025">
    <property type="protein sequence ID" value="KYZ75343.1"/>
    <property type="molecule type" value="Genomic_DNA"/>
</dbReference>
<organism evidence="2 3">
    <name type="scientific">Anaerosporomusa subterranea</name>
    <dbReference type="NCBI Taxonomy" id="1794912"/>
    <lineage>
        <taxon>Bacteria</taxon>
        <taxon>Bacillati</taxon>
        <taxon>Bacillota</taxon>
        <taxon>Negativicutes</taxon>
        <taxon>Acetonemataceae</taxon>
        <taxon>Anaerosporomusa</taxon>
    </lineage>
</organism>
<reference evidence="2 3" key="1">
    <citation type="submission" date="2016-02" db="EMBL/GenBank/DDBJ databases">
        <title>Anaerosporomusa subterraneum gen. nov., sp. nov., a spore-forming obligate anaerobe isolated from saprolite.</title>
        <authorList>
            <person name="Choi J.K."/>
            <person name="Shah M."/>
            <person name="Yee N."/>
        </authorList>
    </citation>
    <scope>NUCLEOTIDE SEQUENCE [LARGE SCALE GENOMIC DNA]</scope>
    <source>
        <strain evidence="2 3">RU4</strain>
    </source>
</reference>
<dbReference type="AlphaFoldDB" id="A0A154BMX2"/>
<dbReference type="Pfam" id="PF02915">
    <property type="entry name" value="Rubrerythrin"/>
    <property type="match status" value="1"/>
</dbReference>
<dbReference type="InterPro" id="IPR009078">
    <property type="entry name" value="Ferritin-like_SF"/>
</dbReference>
<evidence type="ECO:0000313" key="3">
    <source>
        <dbReference type="Proteomes" id="UP000076268"/>
    </source>
</evidence>
<proteinExistence type="predicted"/>
<keyword evidence="3" id="KW-1185">Reference proteome</keyword>
<name>A0A154BMX2_ANASB</name>
<protein>
    <submittedName>
        <fullName evidence="2">Rubrerythrin</fullName>
    </submittedName>
</protein>
<evidence type="ECO:0000259" key="1">
    <source>
        <dbReference type="Pfam" id="PF02915"/>
    </source>
</evidence>
<feature type="domain" description="Rubrerythrin diiron-binding" evidence="1">
    <location>
        <begin position="3"/>
        <end position="139"/>
    </location>
</feature>
<accession>A0A154BMX2</accession>